<feature type="region of interest" description="Disordered" evidence="5">
    <location>
        <begin position="13"/>
        <end position="38"/>
    </location>
</feature>
<proteinExistence type="predicted"/>
<dbReference type="EMBL" id="FMSP01000005">
    <property type="protein sequence ID" value="SCV70438.1"/>
    <property type="molecule type" value="Genomic_DNA"/>
</dbReference>
<dbReference type="GO" id="GO:0048870">
    <property type="term" value="P:cell motility"/>
    <property type="evidence" value="ECO:0007669"/>
    <property type="project" value="TreeGrafter"/>
</dbReference>
<dbReference type="Proteomes" id="UP000198372">
    <property type="component" value="Unassembled WGS sequence"/>
</dbReference>
<organism evidence="7 8">
    <name type="scientific">Microbotryum intermedium</name>
    <dbReference type="NCBI Taxonomy" id="269621"/>
    <lineage>
        <taxon>Eukaryota</taxon>
        <taxon>Fungi</taxon>
        <taxon>Dikarya</taxon>
        <taxon>Basidiomycota</taxon>
        <taxon>Pucciniomycotina</taxon>
        <taxon>Microbotryomycetes</taxon>
        <taxon>Microbotryales</taxon>
        <taxon>Microbotryaceae</taxon>
        <taxon>Microbotryum</taxon>
    </lineage>
</organism>
<keyword evidence="8" id="KW-1185">Reference proteome</keyword>
<evidence type="ECO:0000259" key="6">
    <source>
        <dbReference type="PROSITE" id="PS51335"/>
    </source>
</evidence>
<dbReference type="GO" id="GO:0017124">
    <property type="term" value="F:SH3 domain binding"/>
    <property type="evidence" value="ECO:0007669"/>
    <property type="project" value="UniProtKB-KW"/>
</dbReference>
<dbReference type="AlphaFoldDB" id="A0A238FH15"/>
<dbReference type="InterPro" id="IPR006816">
    <property type="entry name" value="ELMO_dom"/>
</dbReference>
<dbReference type="GO" id="GO:0006915">
    <property type="term" value="P:apoptotic process"/>
    <property type="evidence" value="ECO:0007669"/>
    <property type="project" value="UniProtKB-KW"/>
</dbReference>
<dbReference type="Gene3D" id="2.30.29.30">
    <property type="entry name" value="Pleckstrin-homology domain (PH domain)/Phosphotyrosine-binding domain (PTB)"/>
    <property type="match status" value="1"/>
</dbReference>
<protein>
    <submittedName>
        <fullName evidence="7">BQ2448_1832 protein</fullName>
    </submittedName>
</protein>
<dbReference type="InterPro" id="IPR011989">
    <property type="entry name" value="ARM-like"/>
</dbReference>
<dbReference type="InterPro" id="IPR024574">
    <property type="entry name" value="ELMO_ARM"/>
</dbReference>
<dbReference type="GO" id="GO:0005886">
    <property type="term" value="C:plasma membrane"/>
    <property type="evidence" value="ECO:0007669"/>
    <property type="project" value="TreeGrafter"/>
</dbReference>
<dbReference type="Pfam" id="PF04727">
    <property type="entry name" value="ELMO_CED12"/>
    <property type="match status" value="1"/>
</dbReference>
<keyword evidence="2" id="KW-0581">Phagocytosis</keyword>
<gene>
    <name evidence="7" type="ORF">BQ2448_1832</name>
</gene>
<dbReference type="InterPro" id="IPR011993">
    <property type="entry name" value="PH-like_dom_sf"/>
</dbReference>
<sequence length="834" mass="91794">METILDAQVRRVTQTPTRAHPHRPYHRDRPQQSMSPMVSPQISRSIGFRFVVQELRGVRDARSLPPSIGPRSVKARIDREVPLDEIIAQLVNSQQLAIAEPAALFALREKKSGSLVTEENLDLFLDRGAASFVLGPSPVIEAVEIVDKLRSSEPSAVKLATFSLRTLIKEPVFLSAFINRDGLGAIQDVIKGSTGNTLAYALLSLQQLLELEVRRARSLGKEFVAKLVQIIATEPLINIVRPATEVLRLLSEYGRSSGATPRLSSSNEGSAIVFDLIQQRIDFLPIVVGRLYANDLPLALANLELINSLFQGATEVGDERFHMELDTLGTSKIVAVSPVFRSLTLSSTNTAFLHYLEQNLLDTWTGEANIAAILGYQANVVASLHAQLVTPVDEAHYGLFDDIWTASGIDETLVDESTKWQSLGFRTEEPQTEFKSSGVLGLKTLLAFALDHKNEFASTLKDMLARPAARRCPLAAVSTAVVLALASHFHITDGETRTPPTLNPYVLQFNQCHALATRFSARMWTELGATESDFERVATLMKSQIAHVLTIDGSDGRGIKSWDNIRDQFLKADYRSVRDRQTRELETGDDLLSKAPVRHLKGRLYLESFEFVRNQRIACLHEGAWFRVPVATATANGASTSITTASGLKKQVKELVSPTAPTVTQKWRFYRLAANKKALHYIETNERIAIAPGLDDLPERIMIALISDISPHAPPDNQAKPRAPWTASVSNTSSSTPSQLLTITLRSGDGIIAELAAPNEATYSEWLDGLSLLRPDGSIITSQTADYVQALTDIGVRIKLLDLSGEKVDIPNDIDVRQVPACDRAASFYYSENL</sequence>
<dbReference type="STRING" id="269621.A0A238FH15"/>
<dbReference type="Pfam" id="PF11841">
    <property type="entry name" value="ELMO_ARM"/>
    <property type="match status" value="1"/>
</dbReference>
<evidence type="ECO:0000256" key="2">
    <source>
        <dbReference type="ARBA" id="ARBA00022907"/>
    </source>
</evidence>
<dbReference type="GO" id="GO:0007015">
    <property type="term" value="P:actin filament organization"/>
    <property type="evidence" value="ECO:0007669"/>
    <property type="project" value="TreeGrafter"/>
</dbReference>
<evidence type="ECO:0000256" key="3">
    <source>
        <dbReference type="ARBA" id="ARBA00023036"/>
    </source>
</evidence>
<evidence type="ECO:0000313" key="7">
    <source>
        <dbReference type="EMBL" id="SCV70438.1"/>
    </source>
</evidence>
<dbReference type="InterPro" id="IPR050868">
    <property type="entry name" value="ELMO_domain-containing"/>
</dbReference>
<dbReference type="PROSITE" id="PS51335">
    <property type="entry name" value="ELMO"/>
    <property type="match status" value="1"/>
</dbReference>
<evidence type="ECO:0000256" key="4">
    <source>
        <dbReference type="ARBA" id="ARBA00024863"/>
    </source>
</evidence>
<evidence type="ECO:0000256" key="1">
    <source>
        <dbReference type="ARBA" id="ARBA00022703"/>
    </source>
</evidence>
<dbReference type="InterPro" id="IPR001849">
    <property type="entry name" value="PH_domain"/>
</dbReference>
<comment type="function">
    <text evidence="4">Involved in cytoskeletal rearrangements required for phagocytosis of apoptotic cells and cell motility. Acts in association with DOCK1 and CRK. Was initially proposed to be required in complex with DOCK1 to activate Rac Rho small GTPases. May enhance the guanine nucleotide exchange factor (GEF) activity of DOCK1.</text>
</comment>
<dbReference type="Pfam" id="PF16457">
    <property type="entry name" value="PH_12"/>
    <property type="match status" value="1"/>
</dbReference>
<dbReference type="Gene3D" id="1.25.10.10">
    <property type="entry name" value="Leucine-rich Repeat Variant"/>
    <property type="match status" value="1"/>
</dbReference>
<dbReference type="PANTHER" id="PTHR12771">
    <property type="entry name" value="ENGULFMENT AND CELL MOTILITY"/>
    <property type="match status" value="1"/>
</dbReference>
<accession>A0A238FH15</accession>
<evidence type="ECO:0000313" key="8">
    <source>
        <dbReference type="Proteomes" id="UP000198372"/>
    </source>
</evidence>
<name>A0A238FH15_9BASI</name>
<evidence type="ECO:0000256" key="5">
    <source>
        <dbReference type="SAM" id="MobiDB-lite"/>
    </source>
</evidence>
<dbReference type="OrthoDB" id="28413at2759"/>
<reference evidence="8" key="1">
    <citation type="submission" date="2016-09" db="EMBL/GenBank/DDBJ databases">
        <authorList>
            <person name="Jeantristanb JTB J.-T."/>
            <person name="Ricardo R."/>
        </authorList>
    </citation>
    <scope>NUCLEOTIDE SEQUENCE [LARGE SCALE GENOMIC DNA]</scope>
</reference>
<keyword evidence="3" id="KW-0729">SH3-binding</keyword>
<keyword evidence="1" id="KW-0053">Apoptosis</keyword>
<dbReference type="PANTHER" id="PTHR12771:SF56">
    <property type="entry name" value="CED-12"/>
    <property type="match status" value="1"/>
</dbReference>
<feature type="region of interest" description="Disordered" evidence="5">
    <location>
        <begin position="712"/>
        <end position="731"/>
    </location>
</feature>
<feature type="domain" description="ELMO" evidence="6">
    <location>
        <begin position="395"/>
        <end position="549"/>
    </location>
</feature>